<feature type="domain" description="Neutral/alkaline non-lysosomal ceramidase N-terminal" evidence="1">
    <location>
        <begin position="60"/>
        <end position="266"/>
    </location>
</feature>
<gene>
    <name evidence="2" type="ORF">GCM10007390_09450</name>
</gene>
<protein>
    <recommendedName>
        <fullName evidence="1">Neutral/alkaline non-lysosomal ceramidase N-terminal domain-containing protein</fullName>
    </recommendedName>
</protein>
<reference evidence="2 3" key="1">
    <citation type="journal article" date="2014" name="Int. J. Syst. Evol. Microbiol.">
        <title>Complete genome sequence of Corynebacterium casei LMG S-19264T (=DSM 44701T), isolated from a smear-ripened cheese.</title>
        <authorList>
            <consortium name="US DOE Joint Genome Institute (JGI-PGF)"/>
            <person name="Walter F."/>
            <person name="Albersmeier A."/>
            <person name="Kalinowski J."/>
            <person name="Ruckert C."/>
        </authorList>
    </citation>
    <scope>NUCLEOTIDE SEQUENCE [LARGE SCALE GENOMIC DNA]</scope>
    <source>
        <strain evidence="2 3">KCTC 12866</strain>
    </source>
</reference>
<proteinExistence type="predicted"/>
<dbReference type="RefSeq" id="WP_189563182.1">
    <property type="nucleotide sequence ID" value="NZ_BMXF01000001.1"/>
</dbReference>
<dbReference type="EMBL" id="BMXF01000001">
    <property type="protein sequence ID" value="GHB58092.1"/>
    <property type="molecule type" value="Genomic_DNA"/>
</dbReference>
<organism evidence="2 3">
    <name type="scientific">Persicitalea jodogahamensis</name>
    <dbReference type="NCBI Taxonomy" id="402147"/>
    <lineage>
        <taxon>Bacteria</taxon>
        <taxon>Pseudomonadati</taxon>
        <taxon>Bacteroidota</taxon>
        <taxon>Cytophagia</taxon>
        <taxon>Cytophagales</taxon>
        <taxon>Spirosomataceae</taxon>
        <taxon>Persicitalea</taxon>
    </lineage>
</organism>
<dbReference type="Pfam" id="PF04734">
    <property type="entry name" value="Ceramidase_alk"/>
    <property type="match status" value="1"/>
</dbReference>
<dbReference type="AlphaFoldDB" id="A0A8J3D5Y7"/>
<sequence length="448" mass="49015">MKTFLKILAGVVVALLLFVASAVTTIDYTPYRDMDYYREWKENIGAVRMLADTAGQPLRAGWAKANITPPQPGPMAGYGNRWGKPYESVHDSVYVRAIFLDNGLTQAAIVAADLLIIPPTVTEALKERLPSVGLTFGQVFLGATHSHNSIGGWGDTITGELFAGDYDPAVVDRIADAMIRAIQIAKDKRETVEVGYMQVQDTTDIRNRLTGEKATIDPWVRNLLMRGAGGQTALLSSYAAHSTTLDSKTMALSRDYAGALVDSLESGESDFAMFLAGAVGSMGPREVGETEFGQVAHQADGVEGAIQSKIGEIVAQPVYVLESFTVMLPLREPTPRLNTTWALRPWVFRWAFGDYPSFVKALRVGNVLMVGLPCDFSGELMAELSKYATARGLQLMVTSFDGAYAGYITDDRHFDKNLYETVTMSWFGPYNGAYFSEVVRDVVDVMSF</sequence>
<evidence type="ECO:0000313" key="3">
    <source>
        <dbReference type="Proteomes" id="UP000598271"/>
    </source>
</evidence>
<name>A0A8J3D5Y7_9BACT</name>
<evidence type="ECO:0000313" key="2">
    <source>
        <dbReference type="EMBL" id="GHB58092.1"/>
    </source>
</evidence>
<accession>A0A8J3D5Y7</accession>
<dbReference type="InterPro" id="IPR031329">
    <property type="entry name" value="NEUT/ALK_ceramidase_N"/>
</dbReference>
<evidence type="ECO:0000259" key="1">
    <source>
        <dbReference type="Pfam" id="PF04734"/>
    </source>
</evidence>
<dbReference type="Proteomes" id="UP000598271">
    <property type="component" value="Unassembled WGS sequence"/>
</dbReference>
<comment type="caution">
    <text evidence="2">The sequence shown here is derived from an EMBL/GenBank/DDBJ whole genome shotgun (WGS) entry which is preliminary data.</text>
</comment>
<keyword evidence="3" id="KW-1185">Reference proteome</keyword>